<gene>
    <name evidence="1" type="ORF">SAMN05216601_10263</name>
</gene>
<name>A0A1I5K1S9_9GAMM</name>
<dbReference type="STRING" id="658457.SAMN05216601_10263"/>
<keyword evidence="1" id="KW-0418">Kinase</keyword>
<dbReference type="Gene3D" id="3.30.565.10">
    <property type="entry name" value="Histidine kinase-like ATPase, C-terminal domain"/>
    <property type="match status" value="1"/>
</dbReference>
<keyword evidence="1" id="KW-0808">Transferase</keyword>
<evidence type="ECO:0000313" key="1">
    <source>
        <dbReference type="EMBL" id="SFO78950.1"/>
    </source>
</evidence>
<dbReference type="OrthoDB" id="5096633at2"/>
<dbReference type="GO" id="GO:0016301">
    <property type="term" value="F:kinase activity"/>
    <property type="evidence" value="ECO:0007669"/>
    <property type="project" value="UniProtKB-KW"/>
</dbReference>
<accession>A0A1I5K1S9</accession>
<dbReference type="InterPro" id="IPR036890">
    <property type="entry name" value="HATPase_C_sf"/>
</dbReference>
<protein>
    <submittedName>
        <fullName evidence="1">Histidine kinase-, DNA gyrase B-, and HSP90-like ATPase</fullName>
    </submittedName>
</protein>
<organism evidence="1 2">
    <name type="scientific">Ectopseudomonas composti</name>
    <dbReference type="NCBI Taxonomy" id="658457"/>
    <lineage>
        <taxon>Bacteria</taxon>
        <taxon>Pseudomonadati</taxon>
        <taxon>Pseudomonadota</taxon>
        <taxon>Gammaproteobacteria</taxon>
        <taxon>Pseudomonadales</taxon>
        <taxon>Pseudomonadaceae</taxon>
        <taxon>Ectopseudomonas</taxon>
    </lineage>
</organism>
<dbReference type="AlphaFoldDB" id="A0A1I5K1S9"/>
<dbReference type="Pfam" id="PF13589">
    <property type="entry name" value="HATPase_c_3"/>
    <property type="match status" value="1"/>
</dbReference>
<evidence type="ECO:0000313" key="2">
    <source>
        <dbReference type="Proteomes" id="UP000182400"/>
    </source>
</evidence>
<dbReference type="SUPFAM" id="SSF55874">
    <property type="entry name" value="ATPase domain of HSP90 chaperone/DNA topoisomerase II/histidine kinase"/>
    <property type="match status" value="1"/>
</dbReference>
<reference evidence="1 2" key="1">
    <citation type="submission" date="2016-10" db="EMBL/GenBank/DDBJ databases">
        <authorList>
            <person name="de Groot N.N."/>
        </authorList>
    </citation>
    <scope>NUCLEOTIDE SEQUENCE [LARGE SCALE GENOMIC DNA]</scope>
    <source>
        <strain evidence="1 2">CCUG 59231</strain>
    </source>
</reference>
<proteinExistence type="predicted"/>
<dbReference type="RefSeq" id="WP_074936897.1">
    <property type="nucleotide sequence ID" value="NZ_FOWP01000002.1"/>
</dbReference>
<dbReference type="EMBL" id="FOWP01000002">
    <property type="protein sequence ID" value="SFO78950.1"/>
    <property type="molecule type" value="Genomic_DNA"/>
</dbReference>
<dbReference type="Proteomes" id="UP000182400">
    <property type="component" value="Unassembled WGS sequence"/>
</dbReference>
<sequence length="647" mass="73073">MEQRSLLYDARFLESYAGAIVTDPATAIVELVANCWDAYATQVEIAWPAADSGRQFRIKDNGHGMTRDEFQHIWRTIAYNRLSVQGAVAAPPQGVEGLLRPVFGKNGKGRFASFCFADEYLITSRKNGQEFVCRVHRTLTEPLVLEEISFTAEGVKGHGTEIIGNGSIPPLRFSEEQARELIGSRFLANPAFTVSINGSPITFRDIPELLSSEEIEIPDLGKVTILHIDTKKADRTTKQHGIAWWVQNRAVGDCKWSRSDYERVLDGRTSEAKRFTFIVQADFLNQHDAVTPDWSGFKDDNQAWRITREAVQDRIRQIIHGSGESEREAKRAAVFERVGNTVNTLSPISKDRVEAFIDEVVETCPNFGEQEIVQLSTILAKLEKAKSRYGLLDLLHKCEPNDYDTLHTILSEWTVSMAKLVLDEIQNRLKLIGELRTKIQVAGIDEVHELQPLFERGLWMFGAQFESIEFTSNKGMTSVIRQLFGDSQGKGSRNRPDFVALPDCSVSFYARSSYDEDYNENGAAHVVIVDLKTTELPLGSREKDQVWKYVKELKAKGHIRQHTRVDGFILGSIIEQGEDDPTSHGEEVKIIPMLYDTILTRAEKRLLNLYSRVQDAPFLLEQQEQLASFLKPVPVRQGDLMVEADPQ</sequence>